<dbReference type="EMBL" id="JACSQW010000005">
    <property type="protein sequence ID" value="MBD7894737.1"/>
    <property type="molecule type" value="Genomic_DNA"/>
</dbReference>
<dbReference type="Proteomes" id="UP000616837">
    <property type="component" value="Unassembled WGS sequence"/>
</dbReference>
<dbReference type="Pfam" id="PF07751">
    <property type="entry name" value="Abi_2"/>
    <property type="match status" value="1"/>
</dbReference>
<evidence type="ECO:0000313" key="1">
    <source>
        <dbReference type="EMBL" id="MBD7894737.1"/>
    </source>
</evidence>
<comment type="caution">
    <text evidence="1">The sequence shown here is derived from an EMBL/GenBank/DDBJ whole genome shotgun (WGS) entry which is preliminary data.</text>
</comment>
<reference evidence="1 2" key="1">
    <citation type="submission" date="2020-08" db="EMBL/GenBank/DDBJ databases">
        <title>A Genomic Blueprint of the Chicken Gut Microbiome.</title>
        <authorList>
            <person name="Gilroy R."/>
            <person name="Ravi A."/>
            <person name="Getino M."/>
            <person name="Pursley I."/>
            <person name="Horton D.L."/>
            <person name="Alikhan N.-F."/>
            <person name="Baker D."/>
            <person name="Gharbi K."/>
            <person name="Hall N."/>
            <person name="Watson M."/>
            <person name="Adriaenssens E.M."/>
            <person name="Foster-Nyarko E."/>
            <person name="Jarju S."/>
            <person name="Secka A."/>
            <person name="Antonio M."/>
            <person name="Oren A."/>
            <person name="Chaudhuri R."/>
            <person name="La Ragione R.M."/>
            <person name="Hildebrand F."/>
            <person name="Pallen M.J."/>
        </authorList>
    </citation>
    <scope>NUCLEOTIDE SEQUENCE [LARGE SCALE GENOMIC DNA]</scope>
    <source>
        <strain evidence="1 2">Sa3CUN2</strain>
    </source>
</reference>
<sequence length="254" mass="29953">MVKKGKSFDSLMKHIRDSHNIEISGSDDKKKLINISYYHGYKGYKFYRDVEHPFSGIHDFNQIIAIANFDQQMKEIFYPLSMMFETLIKNLIVNFSVLNIDPSFENVYKEKLTFYRSQCGRTRTKSINKRLRLKNDFDSKIAFAYSNNNVVIKHYIEENKSVPLWALFEVISLGNVGNYVSCLDKDDKRKVAEFLRIYDSQYDENVKAVDQSIFLIKDLRNAVAHNHIIFDCRFRDHTHGVARNLKETMYFLII</sequence>
<proteinExistence type="predicted"/>
<protein>
    <submittedName>
        <fullName evidence="1">Abi family protein</fullName>
    </submittedName>
</protein>
<dbReference type="RefSeq" id="WP_191684097.1">
    <property type="nucleotide sequence ID" value="NZ_JACSQW010000005.1"/>
</dbReference>
<keyword evidence="2" id="KW-1185">Reference proteome</keyword>
<accession>A0ABR8PBQ4</accession>
<dbReference type="InterPro" id="IPR011664">
    <property type="entry name" value="Abi_system_AbiD/AbiF-like"/>
</dbReference>
<evidence type="ECO:0000313" key="2">
    <source>
        <dbReference type="Proteomes" id="UP000616837"/>
    </source>
</evidence>
<organism evidence="1 2">
    <name type="scientific">Limosilactobacillus avistercoris</name>
    <dbReference type="NCBI Taxonomy" id="2762243"/>
    <lineage>
        <taxon>Bacteria</taxon>
        <taxon>Bacillati</taxon>
        <taxon>Bacillota</taxon>
        <taxon>Bacilli</taxon>
        <taxon>Lactobacillales</taxon>
        <taxon>Lactobacillaceae</taxon>
        <taxon>Limosilactobacillus</taxon>
    </lineage>
</organism>
<name>A0ABR8PBQ4_9LACO</name>
<gene>
    <name evidence="1" type="ORF">H9564_03240</name>
</gene>